<keyword evidence="1" id="KW-0472">Membrane</keyword>
<dbReference type="OrthoDB" id="9815686at2"/>
<feature type="transmembrane region" description="Helical" evidence="1">
    <location>
        <begin position="73"/>
        <end position="90"/>
    </location>
</feature>
<keyword evidence="1" id="KW-0812">Transmembrane</keyword>
<sequence length="131" mass="14342">MTLAPLLAAPVMIQIHAIAALALIPLTLAQFMRRKGGSAHRVLGWSWVVLMAIVAISSFWIHSIRLIGPFSPIHILSLITLFGLFGAIIARRRGDIARHRRIMMMVTGGWVAAGLFAFLPGRVMAMMTWAG</sequence>
<protein>
    <submittedName>
        <fullName evidence="2">DUF2306 domain-containing protein</fullName>
    </submittedName>
</protein>
<accession>A0A4D7BLX9</accession>
<dbReference type="AlphaFoldDB" id="A0A4D7BLX9"/>
<feature type="transmembrane region" description="Helical" evidence="1">
    <location>
        <begin position="102"/>
        <end position="119"/>
    </location>
</feature>
<dbReference type="EMBL" id="CP039690">
    <property type="protein sequence ID" value="QCI68727.1"/>
    <property type="molecule type" value="Genomic_DNA"/>
</dbReference>
<name>A0A4D7BLX9_9HYPH</name>
<evidence type="ECO:0000313" key="2">
    <source>
        <dbReference type="EMBL" id="QCI68727.1"/>
    </source>
</evidence>
<feature type="transmembrane region" description="Helical" evidence="1">
    <location>
        <begin position="42"/>
        <end position="61"/>
    </location>
</feature>
<evidence type="ECO:0000313" key="3">
    <source>
        <dbReference type="Proteomes" id="UP000298781"/>
    </source>
</evidence>
<organism evidence="2 3">
    <name type="scientific">Phreatobacter stygius</name>
    <dbReference type="NCBI Taxonomy" id="1940610"/>
    <lineage>
        <taxon>Bacteria</taxon>
        <taxon>Pseudomonadati</taxon>
        <taxon>Pseudomonadota</taxon>
        <taxon>Alphaproteobacteria</taxon>
        <taxon>Hyphomicrobiales</taxon>
        <taxon>Phreatobacteraceae</taxon>
        <taxon>Phreatobacter</taxon>
    </lineage>
</organism>
<dbReference type="KEGG" id="pstg:E8M01_33550"/>
<dbReference type="Pfam" id="PF10067">
    <property type="entry name" value="DUF2306"/>
    <property type="match status" value="1"/>
</dbReference>
<dbReference type="Proteomes" id="UP000298781">
    <property type="component" value="Chromosome"/>
</dbReference>
<proteinExistence type="predicted"/>
<dbReference type="InterPro" id="IPR018750">
    <property type="entry name" value="DUF2306_membrane"/>
</dbReference>
<reference evidence="2 3" key="1">
    <citation type="submission" date="2019-04" db="EMBL/GenBank/DDBJ databases">
        <title>Phreatobacter aquaticus sp. nov.</title>
        <authorList>
            <person name="Choi A."/>
        </authorList>
    </citation>
    <scope>NUCLEOTIDE SEQUENCE [LARGE SCALE GENOMIC DNA]</scope>
    <source>
        <strain evidence="2 3">KCTC 52518</strain>
    </source>
</reference>
<keyword evidence="1" id="KW-1133">Transmembrane helix</keyword>
<evidence type="ECO:0000256" key="1">
    <source>
        <dbReference type="SAM" id="Phobius"/>
    </source>
</evidence>
<gene>
    <name evidence="2" type="ORF">E8M01_33550</name>
</gene>
<keyword evidence="3" id="KW-1185">Reference proteome</keyword>
<feature type="transmembrane region" description="Helical" evidence="1">
    <location>
        <begin position="6"/>
        <end position="30"/>
    </location>
</feature>
<dbReference type="RefSeq" id="WP_136964142.1">
    <property type="nucleotide sequence ID" value="NZ_CP039690.1"/>
</dbReference>